<evidence type="ECO:0000259" key="8">
    <source>
        <dbReference type="PROSITE" id="PS50893"/>
    </source>
</evidence>
<evidence type="ECO:0000256" key="2">
    <source>
        <dbReference type="ARBA" id="ARBA00005417"/>
    </source>
</evidence>
<reference evidence="9" key="1">
    <citation type="journal article" date="2014" name="Int. J. Syst. Evol. Microbiol.">
        <title>Complete genome sequence of Corynebacterium casei LMG S-19264T (=DSM 44701T), isolated from a smear-ripened cheese.</title>
        <authorList>
            <consortium name="US DOE Joint Genome Institute (JGI-PGF)"/>
            <person name="Walter F."/>
            <person name="Albersmeier A."/>
            <person name="Kalinowski J."/>
            <person name="Ruckert C."/>
        </authorList>
    </citation>
    <scope>NUCLEOTIDE SEQUENCE</scope>
    <source>
        <strain evidence="9">VKM B-2789</strain>
    </source>
</reference>
<keyword evidence="10" id="KW-1185">Reference proteome</keyword>
<name>A0A9W6JU50_9HYPH</name>
<evidence type="ECO:0000256" key="1">
    <source>
        <dbReference type="ARBA" id="ARBA00004417"/>
    </source>
</evidence>
<evidence type="ECO:0000256" key="3">
    <source>
        <dbReference type="ARBA" id="ARBA00022448"/>
    </source>
</evidence>
<dbReference type="Gene3D" id="3.40.50.300">
    <property type="entry name" value="P-loop containing nucleotide triphosphate hydrolases"/>
    <property type="match status" value="1"/>
</dbReference>
<evidence type="ECO:0000313" key="9">
    <source>
        <dbReference type="EMBL" id="GLK83791.1"/>
    </source>
</evidence>
<proteinExistence type="inferred from homology"/>
<dbReference type="GO" id="GO:0055085">
    <property type="term" value="P:transmembrane transport"/>
    <property type="evidence" value="ECO:0007669"/>
    <property type="project" value="UniProtKB-ARBA"/>
</dbReference>
<dbReference type="GO" id="GO:0005886">
    <property type="term" value="C:plasma membrane"/>
    <property type="evidence" value="ECO:0007669"/>
    <property type="project" value="UniProtKB-SubCell"/>
</dbReference>
<dbReference type="GO" id="GO:0015833">
    <property type="term" value="P:peptide transport"/>
    <property type="evidence" value="ECO:0007669"/>
    <property type="project" value="InterPro"/>
</dbReference>
<dbReference type="PROSITE" id="PS50893">
    <property type="entry name" value="ABC_TRANSPORTER_2"/>
    <property type="match status" value="1"/>
</dbReference>
<dbReference type="InterPro" id="IPR003439">
    <property type="entry name" value="ABC_transporter-like_ATP-bd"/>
</dbReference>
<dbReference type="CDD" id="cd03257">
    <property type="entry name" value="ABC_NikE_OppD_transporters"/>
    <property type="match status" value="1"/>
</dbReference>
<dbReference type="PANTHER" id="PTHR43297:SF2">
    <property type="entry name" value="DIPEPTIDE TRANSPORT ATP-BINDING PROTEIN DPPD"/>
    <property type="match status" value="1"/>
</dbReference>
<dbReference type="InterPro" id="IPR013563">
    <property type="entry name" value="Oligopep_ABC_C"/>
</dbReference>
<dbReference type="InterPro" id="IPR017871">
    <property type="entry name" value="ABC_transporter-like_CS"/>
</dbReference>
<reference evidence="9" key="2">
    <citation type="submission" date="2023-01" db="EMBL/GenBank/DDBJ databases">
        <authorList>
            <person name="Sun Q."/>
            <person name="Evtushenko L."/>
        </authorList>
    </citation>
    <scope>NUCLEOTIDE SEQUENCE</scope>
    <source>
        <strain evidence="9">VKM B-2789</strain>
    </source>
</reference>
<dbReference type="GO" id="GO:0005524">
    <property type="term" value="F:ATP binding"/>
    <property type="evidence" value="ECO:0007669"/>
    <property type="project" value="UniProtKB-KW"/>
</dbReference>
<dbReference type="FunFam" id="3.40.50.300:FF:000016">
    <property type="entry name" value="Oligopeptide ABC transporter ATP-binding component"/>
    <property type="match status" value="1"/>
</dbReference>
<keyword evidence="4" id="KW-1003">Cell membrane</keyword>
<dbReference type="Pfam" id="PF00005">
    <property type="entry name" value="ABC_tran"/>
    <property type="match status" value="1"/>
</dbReference>
<dbReference type="Pfam" id="PF08352">
    <property type="entry name" value="oligo_HPY"/>
    <property type="match status" value="1"/>
</dbReference>
<sequence length="325" mass="35540">MPEEVISIRNLHTHFRTEDGVVKSVRGVDLDIGRGEVVGLVGESGSGKSVTAHSVMRLIPPSGRIVEGQILFEGADLAQASVRQMQKVRGDRIAMIFQEPMTSLNPVLRVGEQVADVLRLHRGLSKREALDEARDLLGRVGIPDPQARLASFPHELSGGQRQRVMIATALACRPQLIIADEPTTALDVTIQAQILDLLRDLKRDFGCSVLLITHDLGVISETADRVAVMYAGQIVEVAEVAALFDEPMHPYTIGLMRSVPRLDGDLPEDRLLPVIGGVVPNLAELPAGCAFQTRCPHVHERCRSQEPLLHAVHSGHQVRCWLHDA</sequence>
<organism evidence="9 10">
    <name type="scientific">Ancylobacter defluvii</name>
    <dbReference type="NCBI Taxonomy" id="1282440"/>
    <lineage>
        <taxon>Bacteria</taxon>
        <taxon>Pseudomonadati</taxon>
        <taxon>Pseudomonadota</taxon>
        <taxon>Alphaproteobacteria</taxon>
        <taxon>Hyphomicrobiales</taxon>
        <taxon>Xanthobacteraceae</taxon>
        <taxon>Ancylobacter</taxon>
    </lineage>
</organism>
<evidence type="ECO:0000256" key="5">
    <source>
        <dbReference type="ARBA" id="ARBA00022741"/>
    </source>
</evidence>
<keyword evidence="6 9" id="KW-0067">ATP-binding</keyword>
<evidence type="ECO:0000313" key="10">
    <source>
        <dbReference type="Proteomes" id="UP001143330"/>
    </source>
</evidence>
<dbReference type="GO" id="GO:0016887">
    <property type="term" value="F:ATP hydrolysis activity"/>
    <property type="evidence" value="ECO:0007669"/>
    <property type="project" value="InterPro"/>
</dbReference>
<dbReference type="PROSITE" id="PS00211">
    <property type="entry name" value="ABC_TRANSPORTER_1"/>
    <property type="match status" value="1"/>
</dbReference>
<comment type="caution">
    <text evidence="9">The sequence shown here is derived from an EMBL/GenBank/DDBJ whole genome shotgun (WGS) entry which is preliminary data.</text>
</comment>
<keyword evidence="3" id="KW-0813">Transport</keyword>
<dbReference type="InterPro" id="IPR027417">
    <property type="entry name" value="P-loop_NTPase"/>
</dbReference>
<dbReference type="SUPFAM" id="SSF52540">
    <property type="entry name" value="P-loop containing nucleoside triphosphate hydrolases"/>
    <property type="match status" value="1"/>
</dbReference>
<protein>
    <submittedName>
        <fullName evidence="9">Peptide ABC transporter ATP-binding protein</fullName>
    </submittedName>
</protein>
<dbReference type="NCBIfam" id="TIGR01727">
    <property type="entry name" value="oligo_HPY"/>
    <property type="match status" value="1"/>
</dbReference>
<dbReference type="EMBL" id="BSFM01000011">
    <property type="protein sequence ID" value="GLK83791.1"/>
    <property type="molecule type" value="Genomic_DNA"/>
</dbReference>
<comment type="subcellular location">
    <subcellularLocation>
        <location evidence="1">Cell inner membrane</location>
        <topology evidence="1">Peripheral membrane protein</topology>
    </subcellularLocation>
</comment>
<comment type="similarity">
    <text evidence="2">Belongs to the ABC transporter superfamily.</text>
</comment>
<dbReference type="InterPro" id="IPR050388">
    <property type="entry name" value="ABC_Ni/Peptide_Import"/>
</dbReference>
<evidence type="ECO:0000256" key="4">
    <source>
        <dbReference type="ARBA" id="ARBA00022475"/>
    </source>
</evidence>
<evidence type="ECO:0000256" key="6">
    <source>
        <dbReference type="ARBA" id="ARBA00022840"/>
    </source>
</evidence>
<feature type="domain" description="ABC transporter" evidence="8">
    <location>
        <begin position="6"/>
        <end position="256"/>
    </location>
</feature>
<accession>A0A9W6JU50</accession>
<gene>
    <name evidence="9" type="primary">oppD</name>
    <name evidence="9" type="ORF">GCM10017653_18610</name>
</gene>
<dbReference type="Proteomes" id="UP001143330">
    <property type="component" value="Unassembled WGS sequence"/>
</dbReference>
<dbReference type="InterPro" id="IPR003593">
    <property type="entry name" value="AAA+_ATPase"/>
</dbReference>
<keyword evidence="5" id="KW-0547">Nucleotide-binding</keyword>
<evidence type="ECO:0000256" key="7">
    <source>
        <dbReference type="ARBA" id="ARBA00023136"/>
    </source>
</evidence>
<dbReference type="AlphaFoldDB" id="A0A9W6JU50"/>
<dbReference type="SMART" id="SM00382">
    <property type="entry name" value="AAA"/>
    <property type="match status" value="1"/>
</dbReference>
<dbReference type="PANTHER" id="PTHR43297">
    <property type="entry name" value="OLIGOPEPTIDE TRANSPORT ATP-BINDING PROTEIN APPD"/>
    <property type="match status" value="1"/>
</dbReference>
<keyword evidence="7" id="KW-0472">Membrane</keyword>